<sequence length="143" mass="16019">GEGVVRNKCAEHHLIDGDNLVDNNTHLVITPEPYYPTLDFYAGPSNANTNFSSQETIGFVTPHVLYLVSQFSGSQYGIQHGVTVSHDPRFNAEASQHSIFDRENPPRRTSRLHKSTRCGTGSHYQNERDSESEDVENSKNSEE</sequence>
<dbReference type="Proteomes" id="UP000824120">
    <property type="component" value="Unassembled WGS sequence"/>
</dbReference>
<evidence type="ECO:0000313" key="3">
    <source>
        <dbReference type="Proteomes" id="UP000824120"/>
    </source>
</evidence>
<evidence type="ECO:0000256" key="1">
    <source>
        <dbReference type="SAM" id="MobiDB-lite"/>
    </source>
</evidence>
<dbReference type="EMBL" id="JACXVP010000051">
    <property type="protein sequence ID" value="KAG5568759.1"/>
    <property type="molecule type" value="Genomic_DNA"/>
</dbReference>
<dbReference type="AlphaFoldDB" id="A0A9J5W088"/>
<proteinExistence type="predicted"/>
<gene>
    <name evidence="2" type="ORF">H5410_064231</name>
</gene>
<organism evidence="2 3">
    <name type="scientific">Solanum commersonii</name>
    <name type="common">Commerson's wild potato</name>
    <name type="synonym">Commerson's nightshade</name>
    <dbReference type="NCBI Taxonomy" id="4109"/>
    <lineage>
        <taxon>Eukaryota</taxon>
        <taxon>Viridiplantae</taxon>
        <taxon>Streptophyta</taxon>
        <taxon>Embryophyta</taxon>
        <taxon>Tracheophyta</taxon>
        <taxon>Spermatophyta</taxon>
        <taxon>Magnoliopsida</taxon>
        <taxon>eudicotyledons</taxon>
        <taxon>Gunneridae</taxon>
        <taxon>Pentapetalae</taxon>
        <taxon>asterids</taxon>
        <taxon>lamiids</taxon>
        <taxon>Solanales</taxon>
        <taxon>Solanaceae</taxon>
        <taxon>Solanoideae</taxon>
        <taxon>Solaneae</taxon>
        <taxon>Solanum</taxon>
    </lineage>
</organism>
<protein>
    <submittedName>
        <fullName evidence="2">Uncharacterized protein</fullName>
    </submittedName>
</protein>
<comment type="caution">
    <text evidence="2">The sequence shown here is derived from an EMBL/GenBank/DDBJ whole genome shotgun (WGS) entry which is preliminary data.</text>
</comment>
<accession>A0A9J5W088</accession>
<reference evidence="2" key="1">
    <citation type="submission" date="2020-09" db="EMBL/GenBank/DDBJ databases">
        <title>De no assembly of potato wild relative species, Solanum commersonii.</title>
        <authorList>
            <person name="Cho K."/>
        </authorList>
    </citation>
    <scope>NUCLEOTIDE SEQUENCE</scope>
    <source>
        <strain evidence="2">LZ3.2</strain>
        <tissue evidence="2">Leaf</tissue>
    </source>
</reference>
<feature type="non-terminal residue" evidence="2">
    <location>
        <position position="143"/>
    </location>
</feature>
<dbReference type="OrthoDB" id="1317468at2759"/>
<feature type="region of interest" description="Disordered" evidence="1">
    <location>
        <begin position="96"/>
        <end position="143"/>
    </location>
</feature>
<evidence type="ECO:0000313" key="2">
    <source>
        <dbReference type="EMBL" id="KAG5568759.1"/>
    </source>
</evidence>
<name>A0A9J5W088_SOLCO</name>
<keyword evidence="3" id="KW-1185">Reference proteome</keyword>